<reference evidence="2 3" key="1">
    <citation type="submission" date="2020-08" db="EMBL/GenBank/DDBJ databases">
        <title>Sequencing the genomes of 1000 actinobacteria strains.</title>
        <authorList>
            <person name="Klenk H.-P."/>
        </authorList>
    </citation>
    <scope>NUCLEOTIDE SEQUENCE [LARGE SCALE GENOMIC DNA]</scope>
    <source>
        <strain evidence="2 3">DSM 44551</strain>
    </source>
</reference>
<dbReference type="EMBL" id="JACHDB010000001">
    <property type="protein sequence ID" value="MBB5431559.1"/>
    <property type="molecule type" value="Genomic_DNA"/>
</dbReference>
<keyword evidence="1" id="KW-0472">Membrane</keyword>
<dbReference type="Proteomes" id="UP000572635">
    <property type="component" value="Unassembled WGS sequence"/>
</dbReference>
<keyword evidence="1" id="KW-1133">Transmembrane helix</keyword>
<protein>
    <submittedName>
        <fullName evidence="2">Uncharacterized protein</fullName>
    </submittedName>
</protein>
<dbReference type="RefSeq" id="WP_184391253.1">
    <property type="nucleotide sequence ID" value="NZ_BAAAJD010000029.1"/>
</dbReference>
<proteinExistence type="predicted"/>
<accession>A0A7W8VD49</accession>
<evidence type="ECO:0000256" key="1">
    <source>
        <dbReference type="SAM" id="Phobius"/>
    </source>
</evidence>
<gene>
    <name evidence="2" type="ORF">HDA36_001643</name>
</gene>
<sequence>MEPQTPPKAPRDEVAAALQTGRELGPDYDEAIAASLVERIDAAIEARVDAHLAGRLRGEEPKRRVSYEEQWKSPRLILGLIAMVLSIPLTAISGSLLGAEGVLLSWIGMVLLYLIAVLGLGRR</sequence>
<organism evidence="2 3">
    <name type="scientific">Nocardiopsis composta</name>
    <dbReference type="NCBI Taxonomy" id="157465"/>
    <lineage>
        <taxon>Bacteria</taxon>
        <taxon>Bacillati</taxon>
        <taxon>Actinomycetota</taxon>
        <taxon>Actinomycetes</taxon>
        <taxon>Streptosporangiales</taxon>
        <taxon>Nocardiopsidaceae</taxon>
        <taxon>Nocardiopsis</taxon>
    </lineage>
</organism>
<feature type="transmembrane region" description="Helical" evidence="1">
    <location>
        <begin position="103"/>
        <end position="121"/>
    </location>
</feature>
<comment type="caution">
    <text evidence="2">The sequence shown here is derived from an EMBL/GenBank/DDBJ whole genome shotgun (WGS) entry which is preliminary data.</text>
</comment>
<name>A0A7W8VD49_9ACTN</name>
<evidence type="ECO:0000313" key="2">
    <source>
        <dbReference type="EMBL" id="MBB5431559.1"/>
    </source>
</evidence>
<evidence type="ECO:0000313" key="3">
    <source>
        <dbReference type="Proteomes" id="UP000572635"/>
    </source>
</evidence>
<keyword evidence="3" id="KW-1185">Reference proteome</keyword>
<feature type="transmembrane region" description="Helical" evidence="1">
    <location>
        <begin position="76"/>
        <end position="97"/>
    </location>
</feature>
<keyword evidence="1" id="KW-0812">Transmembrane</keyword>
<dbReference type="AlphaFoldDB" id="A0A7W8VD49"/>